<evidence type="ECO:0000256" key="4">
    <source>
        <dbReference type="ARBA" id="ARBA00022692"/>
    </source>
</evidence>
<dbReference type="GO" id="GO:0071586">
    <property type="term" value="P:CAAX-box protein processing"/>
    <property type="evidence" value="ECO:0007669"/>
    <property type="project" value="InterPro"/>
</dbReference>
<proteinExistence type="inferred from homology"/>
<keyword evidence="8 13" id="KW-0472">Membrane</keyword>
<evidence type="ECO:0000256" key="13">
    <source>
        <dbReference type="SAM" id="Phobius"/>
    </source>
</evidence>
<comment type="similarity">
    <text evidence="2">Belongs to the peptidase U48 family.</text>
</comment>
<dbReference type="Pfam" id="PF02517">
    <property type="entry name" value="Rce1-like"/>
    <property type="match status" value="1"/>
</dbReference>
<evidence type="ECO:0000313" key="15">
    <source>
        <dbReference type="EMBL" id="PAV83174.1"/>
    </source>
</evidence>
<comment type="catalytic activity">
    <reaction evidence="10">
        <text>Hydrolyzes the peptide bond -P2-(S-farnesyl or geranylgeranyl)C-P1'-P2'-P3'-COOH where P1' and P2' are amino acids with aliphatic sidechains and P3' is any C-terminal residue.</text>
        <dbReference type="EC" id="3.4.26.1"/>
    </reaction>
</comment>
<keyword evidence="5" id="KW-0378">Hydrolase</keyword>
<keyword evidence="16" id="KW-1185">Reference proteome</keyword>
<organism evidence="15 16">
    <name type="scientific">Diploscapter pachys</name>
    <dbReference type="NCBI Taxonomy" id="2018661"/>
    <lineage>
        <taxon>Eukaryota</taxon>
        <taxon>Metazoa</taxon>
        <taxon>Ecdysozoa</taxon>
        <taxon>Nematoda</taxon>
        <taxon>Chromadorea</taxon>
        <taxon>Rhabditida</taxon>
        <taxon>Rhabditina</taxon>
        <taxon>Rhabditomorpha</taxon>
        <taxon>Rhabditoidea</taxon>
        <taxon>Rhabditidae</taxon>
        <taxon>Diploscapter</taxon>
    </lineage>
</organism>
<dbReference type="PANTHER" id="PTHR13046:SF0">
    <property type="entry name" value="CAAX PRENYL PROTEASE 2"/>
    <property type="match status" value="1"/>
</dbReference>
<dbReference type="EC" id="3.4.26.1" evidence="11"/>
<feature type="transmembrane region" description="Helical" evidence="13">
    <location>
        <begin position="38"/>
        <end position="59"/>
    </location>
</feature>
<evidence type="ECO:0000256" key="11">
    <source>
        <dbReference type="ARBA" id="ARBA00049729"/>
    </source>
</evidence>
<evidence type="ECO:0000256" key="5">
    <source>
        <dbReference type="ARBA" id="ARBA00022801"/>
    </source>
</evidence>
<dbReference type="STRING" id="2018661.A0A2A2LAK1"/>
<dbReference type="GO" id="GO:0005789">
    <property type="term" value="C:endoplasmic reticulum membrane"/>
    <property type="evidence" value="ECO:0007669"/>
    <property type="project" value="UniProtKB-SubCell"/>
</dbReference>
<evidence type="ECO:0000259" key="14">
    <source>
        <dbReference type="Pfam" id="PF02517"/>
    </source>
</evidence>
<dbReference type="InterPro" id="IPR003675">
    <property type="entry name" value="Rce1/LyrA-like_dom"/>
</dbReference>
<dbReference type="OrthoDB" id="271604at2759"/>
<evidence type="ECO:0000256" key="2">
    <source>
        <dbReference type="ARBA" id="ARBA00006897"/>
    </source>
</evidence>
<evidence type="ECO:0000256" key="3">
    <source>
        <dbReference type="ARBA" id="ARBA00022670"/>
    </source>
</evidence>
<dbReference type="PANTHER" id="PTHR13046">
    <property type="entry name" value="PROTEASE U48 CAAX PRENYL PROTEASE RCE1"/>
    <property type="match status" value="1"/>
</dbReference>
<feature type="domain" description="CAAX prenyl protease 2/Lysostaphin resistance protein A-like" evidence="14">
    <location>
        <begin position="123"/>
        <end position="226"/>
    </location>
</feature>
<evidence type="ECO:0000256" key="9">
    <source>
        <dbReference type="ARBA" id="ARBA00032607"/>
    </source>
</evidence>
<dbReference type="EMBL" id="LIAE01006986">
    <property type="protein sequence ID" value="PAV83174.1"/>
    <property type="molecule type" value="Genomic_DNA"/>
</dbReference>
<evidence type="ECO:0000256" key="1">
    <source>
        <dbReference type="ARBA" id="ARBA00004477"/>
    </source>
</evidence>
<keyword evidence="4 13" id="KW-0812">Transmembrane</keyword>
<evidence type="ECO:0000256" key="7">
    <source>
        <dbReference type="ARBA" id="ARBA00022989"/>
    </source>
</evidence>
<keyword evidence="7 13" id="KW-1133">Transmembrane helix</keyword>
<gene>
    <name evidence="15" type="ORF">WR25_09057</name>
</gene>
<evidence type="ECO:0000256" key="12">
    <source>
        <dbReference type="ARBA" id="ARBA00049763"/>
    </source>
</evidence>
<reference evidence="15 16" key="1">
    <citation type="journal article" date="2017" name="Curr. Biol.">
        <title>Genome architecture and evolution of a unichromosomal asexual nematode.</title>
        <authorList>
            <person name="Fradin H."/>
            <person name="Zegar C."/>
            <person name="Gutwein M."/>
            <person name="Lucas J."/>
            <person name="Kovtun M."/>
            <person name="Corcoran D."/>
            <person name="Baugh L.R."/>
            <person name="Kiontke K."/>
            <person name="Gunsalus K."/>
            <person name="Fitch D.H."/>
            <person name="Piano F."/>
        </authorList>
    </citation>
    <scope>NUCLEOTIDE SEQUENCE [LARGE SCALE GENOMIC DNA]</scope>
    <source>
        <strain evidence="15">PF1309</strain>
    </source>
</reference>
<evidence type="ECO:0000313" key="16">
    <source>
        <dbReference type="Proteomes" id="UP000218231"/>
    </source>
</evidence>
<dbReference type="InterPro" id="IPR039731">
    <property type="entry name" value="Rce1"/>
</dbReference>
<sequence>MLGASIQFLASIAMPISYVGLLYVFDKDGTDRNDPKSVRLRFIAACVSSAASLILTYILLFPWDPHPLRTMGIHLDGSFAAVLIPSFLIFLIYAGHLLIMYYDQLLDSYLDINQWKYSFSQITWIRDAIVAPATEEITFRGCAATLMASALQSQWLAILLSPLAFSVSHFHHIGDDQRKGATLNQAIAKRVFQMLYTYLFGAYATYLHQSTGHILAPIVTHSLCNSLGIPMVSEIQTFPDAETRKKLWLTFTFGAICFVLLVGPLTHKSLYSS</sequence>
<feature type="transmembrane region" description="Helical" evidence="13">
    <location>
        <begin position="6"/>
        <end position="26"/>
    </location>
</feature>
<evidence type="ECO:0000256" key="6">
    <source>
        <dbReference type="ARBA" id="ARBA00022824"/>
    </source>
</evidence>
<keyword evidence="3" id="KW-0645">Protease</keyword>
<protein>
    <recommendedName>
        <fullName evidence="12">CAAX prenyl protease 2</fullName>
        <ecNumber evidence="11">3.4.26.1</ecNumber>
    </recommendedName>
    <alternativeName>
        <fullName evidence="9">Farnesylated proteins-converting enzyme 2</fullName>
    </alternativeName>
</protein>
<feature type="transmembrane region" description="Helical" evidence="13">
    <location>
        <begin position="79"/>
        <end position="102"/>
    </location>
</feature>
<keyword evidence="6" id="KW-0256">Endoplasmic reticulum</keyword>
<dbReference type="GO" id="GO:0004222">
    <property type="term" value="F:metalloendopeptidase activity"/>
    <property type="evidence" value="ECO:0007669"/>
    <property type="project" value="InterPro"/>
</dbReference>
<evidence type="ECO:0000256" key="8">
    <source>
        <dbReference type="ARBA" id="ARBA00023136"/>
    </source>
</evidence>
<accession>A0A2A2LAK1</accession>
<evidence type="ECO:0000256" key="10">
    <source>
        <dbReference type="ARBA" id="ARBA00047280"/>
    </source>
</evidence>
<dbReference type="AlphaFoldDB" id="A0A2A2LAK1"/>
<dbReference type="Proteomes" id="UP000218231">
    <property type="component" value="Unassembled WGS sequence"/>
</dbReference>
<comment type="subcellular location">
    <subcellularLocation>
        <location evidence="1">Endoplasmic reticulum membrane</location>
        <topology evidence="1">Multi-pass membrane protein</topology>
    </subcellularLocation>
</comment>
<comment type="caution">
    <text evidence="15">The sequence shown here is derived from an EMBL/GenBank/DDBJ whole genome shotgun (WGS) entry which is preliminary data.</text>
</comment>
<name>A0A2A2LAK1_9BILA</name>
<feature type="transmembrane region" description="Helical" evidence="13">
    <location>
        <begin position="247"/>
        <end position="266"/>
    </location>
</feature>